<comment type="caution">
    <text evidence="1">The sequence shown here is derived from an EMBL/GenBank/DDBJ whole genome shotgun (WGS) entry which is preliminary data.</text>
</comment>
<evidence type="ECO:0000313" key="2">
    <source>
        <dbReference type="Proteomes" id="UP000233782"/>
    </source>
</evidence>
<protein>
    <submittedName>
        <fullName evidence="1">Uncharacterized protein</fullName>
    </submittedName>
</protein>
<dbReference type="RefSeq" id="WP_101443224.1">
    <property type="nucleotide sequence ID" value="NZ_PJMU01000001.1"/>
</dbReference>
<accession>A0A2N3V350</accession>
<dbReference type="Proteomes" id="UP000233782">
    <property type="component" value="Unassembled WGS sequence"/>
</dbReference>
<gene>
    <name evidence="1" type="ORF">BD749_1001</name>
</gene>
<reference evidence="1 2" key="1">
    <citation type="submission" date="2017-12" db="EMBL/GenBank/DDBJ databases">
        <title>Genomic Encyclopedia of Type Strains, Phase III (KMG-III): the genomes of soil and plant-associated and newly described type strains.</title>
        <authorList>
            <person name="Whitman W."/>
        </authorList>
    </citation>
    <scope>NUCLEOTIDE SEQUENCE [LARGE SCALE GENOMIC DNA]</scope>
    <source>
        <strain evidence="1 2">LP43</strain>
    </source>
</reference>
<dbReference type="EMBL" id="PJMU01000001">
    <property type="protein sequence ID" value="PKV76051.1"/>
    <property type="molecule type" value="Genomic_DNA"/>
</dbReference>
<keyword evidence="2" id="KW-1185">Reference proteome</keyword>
<organism evidence="1 2">
    <name type="scientific">Pontibacter ramchanderi</name>
    <dbReference type="NCBI Taxonomy" id="1179743"/>
    <lineage>
        <taxon>Bacteria</taxon>
        <taxon>Pseudomonadati</taxon>
        <taxon>Bacteroidota</taxon>
        <taxon>Cytophagia</taxon>
        <taxon>Cytophagales</taxon>
        <taxon>Hymenobacteraceae</taxon>
        <taxon>Pontibacter</taxon>
    </lineage>
</organism>
<proteinExistence type="predicted"/>
<sequence>MRPIEFDSFAEDVEYVLNKVINEYNFQIIFKDESSFFCKNNNNSIHIFYEGMSIQFNIINSKGEENHIYELLNLKGYSSLVPLESEANLDENFLKSLKDKYEFYIADLKWIKAIGQIIIDYNILVKD</sequence>
<evidence type="ECO:0000313" key="1">
    <source>
        <dbReference type="EMBL" id="PKV76051.1"/>
    </source>
</evidence>
<dbReference type="AlphaFoldDB" id="A0A2N3V350"/>
<name>A0A2N3V350_9BACT</name>